<evidence type="ECO:0000259" key="1">
    <source>
        <dbReference type="Pfam" id="PF09722"/>
    </source>
</evidence>
<dbReference type="EMBL" id="FNVA01000007">
    <property type="protein sequence ID" value="SEG59808.1"/>
    <property type="molecule type" value="Genomic_DNA"/>
</dbReference>
<dbReference type="OrthoDB" id="8595277at2"/>
<dbReference type="Proteomes" id="UP000236728">
    <property type="component" value="Unassembled WGS sequence"/>
</dbReference>
<keyword evidence="4" id="KW-1185">Reference proteome</keyword>
<dbReference type="AlphaFoldDB" id="A0A1H6BGB2"/>
<dbReference type="InterPro" id="IPR046847">
    <property type="entry name" value="Xre-like_HTH"/>
</dbReference>
<evidence type="ECO:0000313" key="4">
    <source>
        <dbReference type="Proteomes" id="UP000236728"/>
    </source>
</evidence>
<feature type="domain" description="Antitoxin Xre-like helix-turn-helix" evidence="2">
    <location>
        <begin position="29"/>
        <end position="87"/>
    </location>
</feature>
<dbReference type="InterPro" id="IPR011979">
    <property type="entry name" value="Antitox_Xre"/>
</dbReference>
<accession>A0A1H6BGB2</accession>
<gene>
    <name evidence="3" type="ORF">SAMN05421819_3688</name>
</gene>
<sequence length="144" mass="15693">MTAAAIATVLGGRKTLKRTVKSDMDLRVVTREGIPVATLPQLAQKLGVDLKTLAKVVGISDRTLSRRIAANARLTLEESDRTMRVARVFARAEDVLGASEKAARWMQSPVLALADHTPLELLDTDLGAQWVTDVLGRIEWGVYS</sequence>
<proteinExistence type="predicted"/>
<dbReference type="Pfam" id="PF20432">
    <property type="entry name" value="Xre-like-HTH"/>
    <property type="match status" value="1"/>
</dbReference>
<dbReference type="InterPro" id="IPR024467">
    <property type="entry name" value="Xre/MbcA/ParS-like_toxin-bd"/>
</dbReference>
<feature type="domain" description="Antitoxin Xre/MbcA/ParS-like toxin-binding" evidence="1">
    <location>
        <begin position="92"/>
        <end position="141"/>
    </location>
</feature>
<dbReference type="NCBIfam" id="TIGR02293">
    <property type="entry name" value="TAS_TIGR02293"/>
    <property type="match status" value="1"/>
</dbReference>
<name>A0A1H6BGB2_9BACT</name>
<organism evidence="3 4">
    <name type="scientific">Bryocella elongata</name>
    <dbReference type="NCBI Taxonomy" id="863522"/>
    <lineage>
        <taxon>Bacteria</taxon>
        <taxon>Pseudomonadati</taxon>
        <taxon>Acidobacteriota</taxon>
        <taxon>Terriglobia</taxon>
        <taxon>Terriglobales</taxon>
        <taxon>Acidobacteriaceae</taxon>
        <taxon>Bryocella</taxon>
    </lineage>
</organism>
<evidence type="ECO:0000259" key="2">
    <source>
        <dbReference type="Pfam" id="PF20432"/>
    </source>
</evidence>
<dbReference type="RefSeq" id="WP_160115226.1">
    <property type="nucleotide sequence ID" value="NZ_FNVA01000007.1"/>
</dbReference>
<reference evidence="3 4" key="1">
    <citation type="submission" date="2016-10" db="EMBL/GenBank/DDBJ databases">
        <authorList>
            <person name="de Groot N.N."/>
        </authorList>
    </citation>
    <scope>NUCLEOTIDE SEQUENCE [LARGE SCALE GENOMIC DNA]</scope>
    <source>
        <strain evidence="3 4">DSM 22489</strain>
    </source>
</reference>
<protein>
    <submittedName>
        <fullName evidence="3">Putative toxin-antitoxin system antitoxin component, TIGR02293 family</fullName>
    </submittedName>
</protein>
<evidence type="ECO:0000313" key="3">
    <source>
        <dbReference type="EMBL" id="SEG59808.1"/>
    </source>
</evidence>
<dbReference type="Pfam" id="PF09722">
    <property type="entry name" value="Xre_MbcA_ParS_C"/>
    <property type="match status" value="1"/>
</dbReference>
<dbReference type="GO" id="GO:0003677">
    <property type="term" value="F:DNA binding"/>
    <property type="evidence" value="ECO:0007669"/>
    <property type="project" value="InterPro"/>
</dbReference>